<dbReference type="EMBL" id="DTBQ01000021">
    <property type="protein sequence ID" value="HGM46253.1"/>
    <property type="molecule type" value="Genomic_DNA"/>
</dbReference>
<dbReference type="Pfam" id="PF01876">
    <property type="entry name" value="RNase_P_p30"/>
    <property type="match status" value="1"/>
</dbReference>
<sequence length="256" mass="28539">MPRRKLYDAFAGGFRVEDIEEGEDRVSSILEQVIRERRRSMFRGCLPVLMLDSYSARTARAAAAASSLVEKVAARENYRCYLRCHVYARSLSEVKRLVAGVRKHCVIVSVESTSREITAFACRDRRVDIVTVVPGVTQAIPRGDLLYAIDRGRIFELTLSHLLGGDKLEIARKLSSTLPVVRKLTQKGLPLILSSGPRLPYTPASYRATLSFAKEVLEIPTDVVARSMGPVLESRIRQNLEKISGLRPVEGVIIES</sequence>
<evidence type="ECO:0000313" key="2">
    <source>
        <dbReference type="EMBL" id="HGM46253.1"/>
    </source>
</evidence>
<dbReference type="Gene3D" id="3.20.20.140">
    <property type="entry name" value="Metal-dependent hydrolases"/>
    <property type="match status" value="1"/>
</dbReference>
<gene>
    <name evidence="2" type="ORF">ENU21_00680</name>
</gene>
<reference evidence="2" key="1">
    <citation type="journal article" date="2020" name="mSystems">
        <title>Genome- and Community-Level Interaction Insights into Carbon Utilization and Element Cycling Functions of Hydrothermarchaeota in Hydrothermal Sediment.</title>
        <authorList>
            <person name="Zhou Z."/>
            <person name="Liu Y."/>
            <person name="Xu W."/>
            <person name="Pan J."/>
            <person name="Luo Z.H."/>
            <person name="Li M."/>
        </authorList>
    </citation>
    <scope>NUCLEOTIDE SEQUENCE</scope>
    <source>
        <strain evidence="2">SpSt-649</strain>
    </source>
</reference>
<evidence type="ECO:0000256" key="1">
    <source>
        <dbReference type="ARBA" id="ARBA00022694"/>
    </source>
</evidence>
<dbReference type="InterPro" id="IPR002738">
    <property type="entry name" value="RNase_P_p30"/>
</dbReference>
<name>A0A7C4D432_THEPE</name>
<dbReference type="GO" id="GO:0008033">
    <property type="term" value="P:tRNA processing"/>
    <property type="evidence" value="ECO:0007669"/>
    <property type="project" value="UniProtKB-KW"/>
</dbReference>
<accession>A0A7C4D432</accession>
<dbReference type="AlphaFoldDB" id="A0A7C4D432"/>
<dbReference type="SUPFAM" id="SSF89550">
    <property type="entry name" value="PHP domain-like"/>
    <property type="match status" value="1"/>
</dbReference>
<proteinExistence type="predicted"/>
<comment type="caution">
    <text evidence="2">The sequence shown here is derived from an EMBL/GenBank/DDBJ whole genome shotgun (WGS) entry which is preliminary data.</text>
</comment>
<organism evidence="2">
    <name type="scientific">Thermofilum pendens</name>
    <dbReference type="NCBI Taxonomy" id="2269"/>
    <lineage>
        <taxon>Archaea</taxon>
        <taxon>Thermoproteota</taxon>
        <taxon>Thermoprotei</taxon>
        <taxon>Thermofilales</taxon>
        <taxon>Thermofilaceae</taxon>
        <taxon>Thermofilum</taxon>
    </lineage>
</organism>
<evidence type="ECO:0008006" key="3">
    <source>
        <dbReference type="Google" id="ProtNLM"/>
    </source>
</evidence>
<protein>
    <recommendedName>
        <fullName evidence="3">RNase P component 3</fullName>
    </recommendedName>
</protein>
<dbReference type="InterPro" id="IPR016195">
    <property type="entry name" value="Pol/histidinol_Pase-like"/>
</dbReference>
<keyword evidence="1" id="KW-0819">tRNA processing</keyword>